<reference evidence="2" key="1">
    <citation type="submission" date="2022-08" db="UniProtKB">
        <authorList>
            <consortium name="EnsemblMetazoa"/>
        </authorList>
    </citation>
    <scope>IDENTIFICATION</scope>
    <source>
        <strain evidence="2">05x7-T-G4-1.051#20</strain>
    </source>
</reference>
<dbReference type="PANTHER" id="PTHR28596:SF1">
    <property type="entry name" value="BBSOME-INTERACTING PROTEIN 1"/>
    <property type="match status" value="1"/>
</dbReference>
<sequence length="101" mass="12047">MRRKIVERIKSESKLTETHFDIKRTNMPETKQTIKEVLPKQGLLYQEDMPTVVLCKPKILPLKSVTLEKLERMQREAQETVKQQEQQQQQHGEKDFFSDYS</sequence>
<evidence type="ECO:0000313" key="3">
    <source>
        <dbReference type="Proteomes" id="UP000005408"/>
    </source>
</evidence>
<evidence type="ECO:0000313" key="2">
    <source>
        <dbReference type="EnsemblMetazoa" id="G14137.8:cds"/>
    </source>
</evidence>
<dbReference type="PANTHER" id="PTHR28596">
    <property type="entry name" value="BBSOME-INTERACTING PROTEIN 1"/>
    <property type="match status" value="1"/>
</dbReference>
<dbReference type="GO" id="GO:0097500">
    <property type="term" value="P:receptor localization to non-motile cilium"/>
    <property type="evidence" value="ECO:0007669"/>
    <property type="project" value="TreeGrafter"/>
</dbReference>
<feature type="compositionally biased region" description="Basic and acidic residues" evidence="1">
    <location>
        <begin position="91"/>
        <end position="101"/>
    </location>
</feature>
<feature type="region of interest" description="Disordered" evidence="1">
    <location>
        <begin position="76"/>
        <end position="101"/>
    </location>
</feature>
<proteinExistence type="predicted"/>
<protein>
    <recommendedName>
        <fullName evidence="4">BBSome-interacting protein 1</fullName>
    </recommendedName>
</protein>
<evidence type="ECO:0000256" key="1">
    <source>
        <dbReference type="SAM" id="MobiDB-lite"/>
    </source>
</evidence>
<dbReference type="GO" id="GO:0060271">
    <property type="term" value="P:cilium assembly"/>
    <property type="evidence" value="ECO:0007669"/>
    <property type="project" value="InterPro"/>
</dbReference>
<accession>A0A8W8IIM9</accession>
<organism evidence="2 3">
    <name type="scientific">Magallana gigas</name>
    <name type="common">Pacific oyster</name>
    <name type="synonym">Crassostrea gigas</name>
    <dbReference type="NCBI Taxonomy" id="29159"/>
    <lineage>
        <taxon>Eukaryota</taxon>
        <taxon>Metazoa</taxon>
        <taxon>Spiralia</taxon>
        <taxon>Lophotrochozoa</taxon>
        <taxon>Mollusca</taxon>
        <taxon>Bivalvia</taxon>
        <taxon>Autobranchia</taxon>
        <taxon>Pteriomorphia</taxon>
        <taxon>Ostreida</taxon>
        <taxon>Ostreoidea</taxon>
        <taxon>Ostreidae</taxon>
        <taxon>Magallana</taxon>
    </lineage>
</organism>
<keyword evidence="3" id="KW-1185">Reference proteome</keyword>
<evidence type="ECO:0008006" key="4">
    <source>
        <dbReference type="Google" id="ProtNLM"/>
    </source>
</evidence>
<dbReference type="AlphaFoldDB" id="A0A8W8IIM9"/>
<dbReference type="EnsemblMetazoa" id="G14137.8">
    <property type="protein sequence ID" value="G14137.8:cds"/>
    <property type="gene ID" value="G14137"/>
</dbReference>
<dbReference type="Proteomes" id="UP000005408">
    <property type="component" value="Unassembled WGS sequence"/>
</dbReference>
<dbReference type="GO" id="GO:0034464">
    <property type="term" value="C:BBSome"/>
    <property type="evidence" value="ECO:0007669"/>
    <property type="project" value="InterPro"/>
</dbReference>
<dbReference type="Pfam" id="PF14777">
    <property type="entry name" value="BBIP10"/>
    <property type="match status" value="1"/>
</dbReference>
<name>A0A8W8IIM9_MAGGI</name>
<dbReference type="EnsemblMetazoa" id="G34027.2">
    <property type="protein sequence ID" value="G34027.2:cds"/>
    <property type="gene ID" value="G34027"/>
</dbReference>
<dbReference type="InterPro" id="IPR028233">
    <property type="entry name" value="BBIP10"/>
</dbReference>